<evidence type="ECO:0000313" key="1">
    <source>
        <dbReference type="EMBL" id="VDD92784.1"/>
    </source>
</evidence>
<evidence type="ECO:0000313" key="3">
    <source>
        <dbReference type="WBParaSite" id="EVEC_0000805101-mRNA-1"/>
    </source>
</evidence>
<accession>A0A0N4VBX8</accession>
<name>A0A0N4VBX8_ENTVE</name>
<sequence length="95" mass="10747">MRDRAEPFADPQKALIPTVQTRISRPLQFAGLDYGGPMIVTFDSERIKIWICLLYTCLTSGAVPLDFVKSLSPEIFLNCFDVLPRVEEPRALYAL</sequence>
<dbReference type="Proteomes" id="UP000274131">
    <property type="component" value="Unassembled WGS sequence"/>
</dbReference>
<dbReference type="AlphaFoldDB" id="A0A0N4VBX8"/>
<proteinExistence type="predicted"/>
<evidence type="ECO:0000313" key="2">
    <source>
        <dbReference type="Proteomes" id="UP000274131"/>
    </source>
</evidence>
<gene>
    <name evidence="1" type="ORF">EVEC_LOCUS7535</name>
</gene>
<keyword evidence="2" id="KW-1185">Reference proteome</keyword>
<dbReference type="WBParaSite" id="EVEC_0000805101-mRNA-1">
    <property type="protein sequence ID" value="EVEC_0000805101-mRNA-1"/>
    <property type="gene ID" value="EVEC_0000805101"/>
</dbReference>
<dbReference type="OrthoDB" id="5862305at2759"/>
<organism evidence="3">
    <name type="scientific">Enterobius vermicularis</name>
    <name type="common">Human pinworm</name>
    <dbReference type="NCBI Taxonomy" id="51028"/>
    <lineage>
        <taxon>Eukaryota</taxon>
        <taxon>Metazoa</taxon>
        <taxon>Ecdysozoa</taxon>
        <taxon>Nematoda</taxon>
        <taxon>Chromadorea</taxon>
        <taxon>Rhabditida</taxon>
        <taxon>Spirurina</taxon>
        <taxon>Oxyuridomorpha</taxon>
        <taxon>Oxyuroidea</taxon>
        <taxon>Oxyuridae</taxon>
        <taxon>Enterobius</taxon>
    </lineage>
</organism>
<protein>
    <submittedName>
        <fullName evidence="1 3">Uncharacterized protein</fullName>
    </submittedName>
</protein>
<reference evidence="3" key="1">
    <citation type="submission" date="2017-02" db="UniProtKB">
        <authorList>
            <consortium name="WormBaseParasite"/>
        </authorList>
    </citation>
    <scope>IDENTIFICATION</scope>
</reference>
<dbReference type="EMBL" id="UXUI01008966">
    <property type="protein sequence ID" value="VDD92784.1"/>
    <property type="molecule type" value="Genomic_DNA"/>
</dbReference>
<reference evidence="1 2" key="2">
    <citation type="submission" date="2018-10" db="EMBL/GenBank/DDBJ databases">
        <authorList>
            <consortium name="Pathogen Informatics"/>
        </authorList>
    </citation>
    <scope>NUCLEOTIDE SEQUENCE [LARGE SCALE GENOMIC DNA]</scope>
</reference>